<evidence type="ECO:0000313" key="3">
    <source>
        <dbReference type="Proteomes" id="UP000664357"/>
    </source>
</evidence>
<comment type="caution">
    <text evidence="2">The sequence shown here is derived from an EMBL/GenBank/DDBJ whole genome shotgun (WGS) entry which is preliminary data.</text>
</comment>
<keyword evidence="1" id="KW-1133">Transmembrane helix</keyword>
<protein>
    <submittedName>
        <fullName evidence="2">Uncharacterized protein</fullName>
    </submittedName>
</protein>
<name>A0ABV0EMX1_9ENTE</name>
<dbReference type="RefSeq" id="WP_207700906.1">
    <property type="nucleotide sequence ID" value="NZ_JAFREL020000001.1"/>
</dbReference>
<organism evidence="2 3">
    <name type="scientific">Candidatus Enterococcus ferrettii</name>
    <dbReference type="NCBI Taxonomy" id="2815324"/>
    <lineage>
        <taxon>Bacteria</taxon>
        <taxon>Bacillati</taxon>
        <taxon>Bacillota</taxon>
        <taxon>Bacilli</taxon>
        <taxon>Lactobacillales</taxon>
        <taxon>Enterococcaceae</taxon>
        <taxon>Enterococcus</taxon>
    </lineage>
</organism>
<proteinExistence type="predicted"/>
<feature type="transmembrane region" description="Helical" evidence="1">
    <location>
        <begin position="14"/>
        <end position="38"/>
    </location>
</feature>
<sequence>MSSQKKQKWYYKKIVYVPISIILGIFGFSPMFGSLLGVKYDEEFNPDYYKSKDEPLFRKKQH</sequence>
<dbReference type="Proteomes" id="UP000664357">
    <property type="component" value="Unassembled WGS sequence"/>
</dbReference>
<keyword evidence="1" id="KW-0472">Membrane</keyword>
<keyword evidence="1" id="KW-0812">Transmembrane</keyword>
<evidence type="ECO:0000256" key="1">
    <source>
        <dbReference type="SAM" id="Phobius"/>
    </source>
</evidence>
<keyword evidence="3" id="KW-1185">Reference proteome</keyword>
<evidence type="ECO:0000313" key="2">
    <source>
        <dbReference type="EMBL" id="MEO1768804.1"/>
    </source>
</evidence>
<reference evidence="2 3" key="2">
    <citation type="submission" date="2024-02" db="EMBL/GenBank/DDBJ databases">
        <title>The Genome Sequence of Enterococcus sp. DIV0159.</title>
        <authorList>
            <person name="Earl A."/>
            <person name="Manson A."/>
            <person name="Gilmore M."/>
            <person name="Sanders J."/>
            <person name="Shea T."/>
            <person name="Howe W."/>
            <person name="Livny J."/>
            <person name="Cuomo C."/>
            <person name="Neafsey D."/>
            <person name="Birren B."/>
        </authorList>
    </citation>
    <scope>NUCLEOTIDE SEQUENCE [LARGE SCALE GENOMIC DNA]</scope>
    <source>
        <strain evidence="2 3">665A</strain>
    </source>
</reference>
<accession>A0ABV0EMX1</accession>
<reference evidence="2 3" key="1">
    <citation type="submission" date="2021-03" db="EMBL/GenBank/DDBJ databases">
        <authorList>
            <person name="Gilmore M.S."/>
            <person name="Schwartzman J."/>
            <person name="Van Tyne D."/>
            <person name="Martin M."/>
            <person name="Earl A.M."/>
            <person name="Manson A.L."/>
            <person name="Straub T."/>
            <person name="Salamzade R."/>
            <person name="Saavedra J."/>
            <person name="Lebreton F."/>
            <person name="Prichula J."/>
            <person name="Schaufler K."/>
            <person name="Gaca A."/>
            <person name="Sgardioli B."/>
            <person name="Wagenaar J."/>
            <person name="Strong T."/>
        </authorList>
    </citation>
    <scope>NUCLEOTIDE SEQUENCE [LARGE SCALE GENOMIC DNA]</scope>
    <source>
        <strain evidence="2 3">665A</strain>
    </source>
</reference>
<dbReference type="EMBL" id="JAFREL020000001">
    <property type="protein sequence ID" value="MEO1768804.1"/>
    <property type="molecule type" value="Genomic_DNA"/>
</dbReference>
<gene>
    <name evidence="2" type="ORF">JZO67_000743</name>
</gene>